<reference evidence="1 2" key="1">
    <citation type="journal article" date="2021" name="Plant Biotechnol. J.">
        <title>Multi-omics assisted identification of the key and species-specific regulatory components of drought-tolerant mechanisms in Gossypium stocksii.</title>
        <authorList>
            <person name="Yu D."/>
            <person name="Ke L."/>
            <person name="Zhang D."/>
            <person name="Wu Y."/>
            <person name="Sun Y."/>
            <person name="Mei J."/>
            <person name="Sun J."/>
            <person name="Sun Y."/>
        </authorList>
    </citation>
    <scope>NUCLEOTIDE SEQUENCE [LARGE SCALE GENOMIC DNA]</scope>
    <source>
        <strain evidence="2">cv. E1</strain>
        <tissue evidence="1">Leaf</tissue>
    </source>
</reference>
<keyword evidence="2" id="KW-1185">Reference proteome</keyword>
<dbReference type="Proteomes" id="UP000828251">
    <property type="component" value="Unassembled WGS sequence"/>
</dbReference>
<proteinExistence type="predicted"/>
<name>A0A9D3ZNQ3_9ROSI</name>
<evidence type="ECO:0000313" key="2">
    <source>
        <dbReference type="Proteomes" id="UP000828251"/>
    </source>
</evidence>
<sequence length="169" mass="19673">MVEKHGWQLFCLHPEDVLTKVVKEFYAHLASLDNAFIYVHSALVLFDEYSINTQYDLLESLNEHFQLVNTITTKGLNQVLEDLCGYVKRKDKAIKKSPQKNFTRPMLTFLTFPKELLLNLKDKDEDEVEATVTDTTTYPVTVKKMNKETEGEEEKIEWGTLNQIRNEIT</sequence>
<dbReference type="OrthoDB" id="990541at2759"/>
<protein>
    <submittedName>
        <fullName evidence="1">Uncharacterized protein</fullName>
    </submittedName>
</protein>
<gene>
    <name evidence="1" type="ORF">J1N35_033811</name>
</gene>
<evidence type="ECO:0000313" key="1">
    <source>
        <dbReference type="EMBL" id="KAH1055746.1"/>
    </source>
</evidence>
<dbReference type="AlphaFoldDB" id="A0A9D3ZNQ3"/>
<comment type="caution">
    <text evidence="1">The sequence shown here is derived from an EMBL/GenBank/DDBJ whole genome shotgun (WGS) entry which is preliminary data.</text>
</comment>
<accession>A0A9D3ZNQ3</accession>
<organism evidence="1 2">
    <name type="scientific">Gossypium stocksii</name>
    <dbReference type="NCBI Taxonomy" id="47602"/>
    <lineage>
        <taxon>Eukaryota</taxon>
        <taxon>Viridiplantae</taxon>
        <taxon>Streptophyta</taxon>
        <taxon>Embryophyta</taxon>
        <taxon>Tracheophyta</taxon>
        <taxon>Spermatophyta</taxon>
        <taxon>Magnoliopsida</taxon>
        <taxon>eudicotyledons</taxon>
        <taxon>Gunneridae</taxon>
        <taxon>Pentapetalae</taxon>
        <taxon>rosids</taxon>
        <taxon>malvids</taxon>
        <taxon>Malvales</taxon>
        <taxon>Malvaceae</taxon>
        <taxon>Malvoideae</taxon>
        <taxon>Gossypium</taxon>
    </lineage>
</organism>
<dbReference type="EMBL" id="JAIQCV010000010">
    <property type="protein sequence ID" value="KAH1055746.1"/>
    <property type="molecule type" value="Genomic_DNA"/>
</dbReference>